<keyword evidence="9" id="KW-0009">Actin-binding</keyword>
<dbReference type="Pfam" id="PF17817">
    <property type="entry name" value="PDZ_5"/>
    <property type="match status" value="1"/>
</dbReference>
<reference evidence="16" key="1">
    <citation type="submission" date="2021-01" db="UniProtKB">
        <authorList>
            <consortium name="EnsemblMetazoa"/>
        </authorList>
    </citation>
    <scope>IDENTIFICATION</scope>
</reference>
<keyword evidence="8 12" id="KW-0175">Coiled coil</keyword>
<feature type="region of interest" description="Disordered" evidence="13">
    <location>
        <begin position="659"/>
        <end position="717"/>
    </location>
</feature>
<feature type="coiled-coil region" evidence="12">
    <location>
        <begin position="1557"/>
        <end position="1594"/>
    </location>
</feature>
<evidence type="ECO:0000256" key="2">
    <source>
        <dbReference type="ARBA" id="ARBA00022473"/>
    </source>
</evidence>
<dbReference type="GeneID" id="100116974"/>
<keyword evidence="5" id="KW-0221">Differentiation</keyword>
<keyword evidence="7" id="KW-0770">Synapse</keyword>
<dbReference type="Proteomes" id="UP000002358">
    <property type="component" value="Unassembled WGS sequence"/>
</dbReference>
<name>A0A7M7TAW8_NASVI</name>
<keyword evidence="17" id="KW-1185">Reference proteome</keyword>
<dbReference type="GO" id="GO:0030425">
    <property type="term" value="C:dendrite"/>
    <property type="evidence" value="ECO:0007669"/>
    <property type="project" value="TreeGrafter"/>
</dbReference>
<dbReference type="CDD" id="cd06790">
    <property type="entry name" value="PDZ_neurabin-like"/>
    <property type="match status" value="1"/>
</dbReference>
<evidence type="ECO:0000256" key="3">
    <source>
        <dbReference type="ARBA" id="ARBA00022490"/>
    </source>
</evidence>
<feature type="domain" description="PDZ" evidence="15">
    <location>
        <begin position="835"/>
        <end position="923"/>
    </location>
</feature>
<dbReference type="PROSITE" id="PS50105">
    <property type="entry name" value="SAM_DOMAIN"/>
    <property type="match status" value="1"/>
</dbReference>
<feature type="compositionally biased region" description="Basic and acidic residues" evidence="13">
    <location>
        <begin position="1207"/>
        <end position="1230"/>
    </location>
</feature>
<evidence type="ECO:0000256" key="1">
    <source>
        <dbReference type="ARBA" id="ARBA00004245"/>
    </source>
</evidence>
<dbReference type="OrthoDB" id="62701at2759"/>
<feature type="region of interest" description="Disordered" evidence="13">
    <location>
        <begin position="988"/>
        <end position="1013"/>
    </location>
</feature>
<dbReference type="InterPro" id="IPR036034">
    <property type="entry name" value="PDZ_sf"/>
</dbReference>
<dbReference type="RefSeq" id="XP_031788057.1">
    <property type="nucleotide sequence ID" value="XM_031932197.2"/>
</dbReference>
<dbReference type="GO" id="GO:0015629">
    <property type="term" value="C:actin cytoskeleton"/>
    <property type="evidence" value="ECO:0007669"/>
    <property type="project" value="TreeGrafter"/>
</dbReference>
<evidence type="ECO:0000256" key="5">
    <source>
        <dbReference type="ARBA" id="ARBA00022782"/>
    </source>
</evidence>
<keyword evidence="4" id="KW-0597">Phosphoprotein</keyword>
<feature type="compositionally biased region" description="Polar residues" evidence="13">
    <location>
        <begin position="664"/>
        <end position="712"/>
    </location>
</feature>
<evidence type="ECO:0000256" key="8">
    <source>
        <dbReference type="ARBA" id="ARBA00023054"/>
    </source>
</evidence>
<feature type="coiled-coil region" evidence="12">
    <location>
        <begin position="1030"/>
        <end position="1159"/>
    </location>
</feature>
<evidence type="ECO:0000313" key="16">
    <source>
        <dbReference type="EnsemblMetazoa" id="XP_031788057"/>
    </source>
</evidence>
<dbReference type="FunCoup" id="A0A7M7TAW8">
    <property type="interactions" value="142"/>
</dbReference>
<dbReference type="SMART" id="SM00228">
    <property type="entry name" value="PDZ"/>
    <property type="match status" value="1"/>
</dbReference>
<evidence type="ECO:0000256" key="11">
    <source>
        <dbReference type="ARBA" id="ARBA00034103"/>
    </source>
</evidence>
<evidence type="ECO:0000256" key="4">
    <source>
        <dbReference type="ARBA" id="ARBA00022553"/>
    </source>
</evidence>
<evidence type="ECO:0000259" key="14">
    <source>
        <dbReference type="PROSITE" id="PS50105"/>
    </source>
</evidence>
<keyword evidence="6" id="KW-0524">Neurogenesis</keyword>
<dbReference type="PANTHER" id="PTHR16154:SF6">
    <property type="entry name" value="SPINOPHILIN, ISOFORM J"/>
    <property type="match status" value="1"/>
</dbReference>
<evidence type="ECO:0000256" key="10">
    <source>
        <dbReference type="ARBA" id="ARBA00023212"/>
    </source>
</evidence>
<dbReference type="GO" id="GO:0014069">
    <property type="term" value="C:postsynaptic density"/>
    <property type="evidence" value="ECO:0007669"/>
    <property type="project" value="TreeGrafter"/>
</dbReference>
<evidence type="ECO:0000256" key="13">
    <source>
        <dbReference type="SAM" id="MobiDB-lite"/>
    </source>
</evidence>
<feature type="region of interest" description="Disordered" evidence="13">
    <location>
        <begin position="1423"/>
        <end position="1471"/>
    </location>
</feature>
<keyword evidence="2" id="KW-0217">Developmental protein</keyword>
<dbReference type="GO" id="GO:0031175">
    <property type="term" value="P:neuron projection development"/>
    <property type="evidence" value="ECO:0007669"/>
    <property type="project" value="TreeGrafter"/>
</dbReference>
<dbReference type="InterPro" id="IPR001660">
    <property type="entry name" value="SAM"/>
</dbReference>
<feature type="region of interest" description="Disordered" evidence="13">
    <location>
        <begin position="377"/>
        <end position="410"/>
    </location>
</feature>
<accession>A0A7M7TAW8</accession>
<protein>
    <recommendedName>
        <fullName evidence="18">Neurabin-1</fullName>
    </recommendedName>
</protein>
<proteinExistence type="predicted"/>
<dbReference type="SMR" id="A0A7M7TAW8"/>
<dbReference type="SMART" id="SM00454">
    <property type="entry name" value="SAM"/>
    <property type="match status" value="1"/>
</dbReference>
<dbReference type="GO" id="GO:0051015">
    <property type="term" value="F:actin filament binding"/>
    <property type="evidence" value="ECO:0007669"/>
    <property type="project" value="TreeGrafter"/>
</dbReference>
<evidence type="ECO:0000313" key="17">
    <source>
        <dbReference type="Proteomes" id="UP000002358"/>
    </source>
</evidence>
<comment type="subcellular location">
    <subcellularLocation>
        <location evidence="1">Cytoplasm</location>
        <location evidence="1">Cytoskeleton</location>
    </subcellularLocation>
    <subcellularLocation>
        <location evidence="11">Synapse</location>
    </subcellularLocation>
</comment>
<dbReference type="SUPFAM" id="SSF50156">
    <property type="entry name" value="PDZ domain-like"/>
    <property type="match status" value="1"/>
</dbReference>
<dbReference type="InterPro" id="IPR013761">
    <property type="entry name" value="SAM/pointed_sf"/>
</dbReference>
<dbReference type="InterPro" id="IPR040645">
    <property type="entry name" value="Neurabin-1/2_PDZ"/>
</dbReference>
<dbReference type="GO" id="GO:0019722">
    <property type="term" value="P:calcium-mediated signaling"/>
    <property type="evidence" value="ECO:0007669"/>
    <property type="project" value="TreeGrafter"/>
</dbReference>
<organism evidence="16 17">
    <name type="scientific">Nasonia vitripennis</name>
    <name type="common">Parasitic wasp</name>
    <dbReference type="NCBI Taxonomy" id="7425"/>
    <lineage>
        <taxon>Eukaryota</taxon>
        <taxon>Metazoa</taxon>
        <taxon>Ecdysozoa</taxon>
        <taxon>Arthropoda</taxon>
        <taxon>Hexapoda</taxon>
        <taxon>Insecta</taxon>
        <taxon>Pterygota</taxon>
        <taxon>Neoptera</taxon>
        <taxon>Endopterygota</taxon>
        <taxon>Hymenoptera</taxon>
        <taxon>Apocrita</taxon>
        <taxon>Proctotrupomorpha</taxon>
        <taxon>Chalcidoidea</taxon>
        <taxon>Pteromalidae</taxon>
        <taxon>Pteromalinae</taxon>
        <taxon>Nasonia</taxon>
    </lineage>
</organism>
<evidence type="ECO:0008006" key="18">
    <source>
        <dbReference type="Google" id="ProtNLM"/>
    </source>
</evidence>
<dbReference type="GO" id="GO:0005737">
    <property type="term" value="C:cytoplasm"/>
    <property type="evidence" value="ECO:0007669"/>
    <property type="project" value="TreeGrafter"/>
</dbReference>
<feature type="compositionally biased region" description="Low complexity" evidence="13">
    <location>
        <begin position="993"/>
        <end position="1013"/>
    </location>
</feature>
<evidence type="ECO:0000256" key="6">
    <source>
        <dbReference type="ARBA" id="ARBA00022902"/>
    </source>
</evidence>
<dbReference type="PANTHER" id="PTHR16154">
    <property type="entry name" value="NEURABIN"/>
    <property type="match status" value="1"/>
</dbReference>
<evidence type="ECO:0000256" key="9">
    <source>
        <dbReference type="ARBA" id="ARBA00023203"/>
    </source>
</evidence>
<evidence type="ECO:0000259" key="15">
    <source>
        <dbReference type="PROSITE" id="PS50106"/>
    </source>
</evidence>
<feature type="compositionally biased region" description="Low complexity" evidence="13">
    <location>
        <begin position="1448"/>
        <end position="1461"/>
    </location>
</feature>
<evidence type="ECO:0000256" key="12">
    <source>
        <dbReference type="SAM" id="Coils"/>
    </source>
</evidence>
<dbReference type="EnsemblMetazoa" id="XM_031932197">
    <property type="protein sequence ID" value="XP_031788057"/>
    <property type="gene ID" value="LOC100116974"/>
</dbReference>
<dbReference type="Gene3D" id="1.10.150.50">
    <property type="entry name" value="Transcription Factor, Ets-1"/>
    <property type="match status" value="1"/>
</dbReference>
<dbReference type="Gene3D" id="2.30.42.10">
    <property type="match status" value="1"/>
</dbReference>
<feature type="compositionally biased region" description="Acidic residues" evidence="13">
    <location>
        <begin position="1277"/>
        <end position="1288"/>
    </location>
</feature>
<feature type="domain" description="SAM" evidence="14">
    <location>
        <begin position="1508"/>
        <end position="1552"/>
    </location>
</feature>
<dbReference type="PROSITE" id="PS50106">
    <property type="entry name" value="PDZ"/>
    <property type="match status" value="1"/>
</dbReference>
<keyword evidence="3" id="KW-0963">Cytoplasm</keyword>
<dbReference type="SUPFAM" id="SSF47769">
    <property type="entry name" value="SAM/Pointed domain"/>
    <property type="match status" value="1"/>
</dbReference>
<dbReference type="Pfam" id="PF00595">
    <property type="entry name" value="PDZ"/>
    <property type="match status" value="1"/>
</dbReference>
<sequence>MNSSILQCHDSSKNWSISTPPLNAERQLETNKSTLANKYNEVRNRTHEINLKANVKDSEFVDKLKTADQCDKKFNSKELIQKQKNWTSHFSKTRTSRYNSDPDKLVVKTSLDKTVLKNKSDEGLQHGSKDSYELENTLENKLSTTNLVKNVNTAERSASFSAMCSSSKTFSSPPQLPTRYSSNGEKKEKKPIACLSVENNELPKFSMLNDIPNNSKKEIPEYAVIQKNVMDKKLDDLPIISLKQCQIESKINSTDTIHACDYKIFQEICADPKNHVAKNKVHVTIDNADYLLSSTIKTPLKTLEKKKLLATKEEIANDVIEFSTTQQSFDKRDLCNKVNENNINALKSRTTKYESDNKPLNSDNFILSYMITSSSPLEKKREEKAEREASEKLKYGKDSYDANKDSSKYENLKTDNSDSYSEINLSSVKRFFNICTDTSTINDKQIHLCLVCNENSTKCEPNEPKSNINESLDLNFINNDNYDHSNIKNTMDISNNLSCTFAFHGKNYATNKEDLNTLDYSRDVSKNLSSSIDLKNNECFPKLLPTTQNTNVIEAKEFNISIDESEILKTCITDCHFQTENIIEIDKANETDLAMELLKHDNISKNVFKQKNNQSDYNILYKKKTKEILHNSTKNVKESSIKNNENDGKLLLEVENKQAINKKPPQNNTETQSSTIALDTSSTQSNKDNLSTRSRSEFTVETVSESQIGSVTSSESDILGSISSLNDTQADTETESQDYTPLGRKIILVENGVHYFEDGHFWMEVAGIPESEDDEEDGCKSISRKTAITFDTGPIRVYSTHSVNEYDRRNEDVDPVAASAEYELEKRVEKMEVFPVELMKGPDGLGLSIIGMGVGADAGLEKLGIFVKTITENGSAAQEGKIQVNDQIVEVDGKSLVGVTQAYAASVLRNTSGLVRFVIGREHDPQNSEVAMLIKQSLQADKERGQDEITNTSRKPIAKDSALYEQHEVNENAENNCRNIQQELLRTGSPAVTSCSESERSQSPSSSYTSFFNNSRSPIISSSANGISFKQNDMDTLRMLLQELVELENNGASSEEYALKLRESGIRLHESERALSATRQDLANVREMLLQLTNQNAIFQQKYARARRAARELRSDVTLRDEFYQQLLQEKDTEYNALVKSLKDRVIILEVELTEIQKRFGMPVRLPYDSATSKIVTPQFSRRQLLPLPSSVSSQLSDTDTSDLNSPDDKDKTDTVERKLPLRMPVKEELDQAIPSHSLLDNSAGKSKAELASRGGLANRQLPKRSGGLSNSSSEYGLDESEDNTDEDLSSKSKEPRNVISKSVNLNLRKKNLSSYLNNSTNLQKRRLIESTIIKQHSTISSQVRALTEQSWQTSPSSHSVLFTEQLEQIFSERNKRLGGRDISISKDSLVNSNELNNTESCRAKIVTRHLVEEIRHAVNEANQRVKSTEKDVTNSNCENTPWYTDGSPSSISSADSSSPPTTEQNVEKNNSEVLFNSQDVWRSSNILIHNEEIKKDHLCPSLSINDWSKEHVYDWLVKMGFEDLALRVVKAEINGSSLLRLESRDLKALDIHGDKKILLKRKIKELRIHLEKERKEKKEIERLRKKAEKNAKRK</sequence>
<evidence type="ECO:0000256" key="7">
    <source>
        <dbReference type="ARBA" id="ARBA00023018"/>
    </source>
</evidence>
<dbReference type="KEGG" id="nvi:100116974"/>
<dbReference type="InParanoid" id="A0A7M7TAW8"/>
<feature type="compositionally biased region" description="Low complexity" evidence="13">
    <location>
        <begin position="1187"/>
        <end position="1205"/>
    </location>
</feature>
<feature type="region of interest" description="Disordered" evidence="13">
    <location>
        <begin position="1187"/>
        <end position="1298"/>
    </location>
</feature>
<feature type="compositionally biased region" description="Polar residues" evidence="13">
    <location>
        <begin position="1434"/>
        <end position="1443"/>
    </location>
</feature>
<dbReference type="CTD" id="6693"/>
<keyword evidence="10" id="KW-0206">Cytoskeleton</keyword>
<dbReference type="InterPro" id="IPR043446">
    <property type="entry name" value="Neurabin-like"/>
</dbReference>
<dbReference type="FunFam" id="2.30.42.10:FF:000010">
    <property type="entry name" value="Neurabin-1 isoform 1"/>
    <property type="match status" value="1"/>
</dbReference>
<feature type="region of interest" description="Disordered" evidence="13">
    <location>
        <begin position="941"/>
        <end position="960"/>
    </location>
</feature>
<dbReference type="GO" id="GO:0007015">
    <property type="term" value="P:actin filament organization"/>
    <property type="evidence" value="ECO:0007669"/>
    <property type="project" value="TreeGrafter"/>
</dbReference>
<dbReference type="InterPro" id="IPR001478">
    <property type="entry name" value="PDZ"/>
</dbReference>